<accession>A0A220UP70</accession>
<name>A0A220UP70_9GAMM</name>
<dbReference type="Proteomes" id="UP000198367">
    <property type="component" value="Chromosome"/>
</dbReference>
<dbReference type="InterPro" id="IPR021433">
    <property type="entry name" value="DUF3083"/>
</dbReference>
<dbReference type="KEGG" id="sbj:CF168_13085"/>
<organism evidence="1 2">
    <name type="scientific">Shewanella bicestrii</name>
    <dbReference type="NCBI Taxonomy" id="2018305"/>
    <lineage>
        <taxon>Bacteria</taxon>
        <taxon>Pseudomonadati</taxon>
        <taxon>Pseudomonadota</taxon>
        <taxon>Gammaproteobacteria</taxon>
        <taxon>Alteromonadales</taxon>
        <taxon>Shewanellaceae</taxon>
        <taxon>Shewanella</taxon>
    </lineage>
</organism>
<reference evidence="1 2" key="1">
    <citation type="submission" date="2017-07" db="EMBL/GenBank/DDBJ databases">
        <title>Phenotypical and genomic characterization of a clinical isolate of Shewanella bicestrii sp. nov. producing an extended-spectrum beta-lactamase and a new oxacillinase variant.</title>
        <authorList>
            <person name="Jousset A.B."/>
            <person name="Bonnin R.A."/>
            <person name="Girlich D."/>
            <person name="Dabos L."/>
            <person name="Potron A."/>
            <person name="Dortet L."/>
            <person name="Glaser P."/>
            <person name="Naas T."/>
        </authorList>
    </citation>
    <scope>NUCLEOTIDE SEQUENCE [LARGE SCALE GENOMIC DNA]</scope>
    <source>
        <strain evidence="1 2">JAB-1</strain>
    </source>
</reference>
<dbReference type="GeneID" id="94727525"/>
<proteinExistence type="predicted"/>
<evidence type="ECO:0008006" key="3">
    <source>
        <dbReference type="Google" id="ProtNLM"/>
    </source>
</evidence>
<dbReference type="Pfam" id="PF11281">
    <property type="entry name" value="DUF3083"/>
    <property type="match status" value="1"/>
</dbReference>
<keyword evidence="2" id="KW-1185">Reference proteome</keyword>
<protein>
    <recommendedName>
        <fullName evidence="3">DUF3083 domain-containing protein</fullName>
    </recommendedName>
</protein>
<dbReference type="RefSeq" id="WP_069455216.1">
    <property type="nucleotide sequence ID" value="NZ_CP022358.1"/>
</dbReference>
<evidence type="ECO:0000313" key="2">
    <source>
        <dbReference type="Proteomes" id="UP000198367"/>
    </source>
</evidence>
<dbReference type="EMBL" id="CP022358">
    <property type="protein sequence ID" value="ASK69716.1"/>
    <property type="molecule type" value="Genomic_DNA"/>
</dbReference>
<dbReference type="AlphaFoldDB" id="A0A220UP70"/>
<evidence type="ECO:0000313" key="1">
    <source>
        <dbReference type="EMBL" id="ASK69716.1"/>
    </source>
</evidence>
<gene>
    <name evidence="1" type="ORF">CF168_13085</name>
</gene>
<sequence>MSLSHQQKVYIPKEARTNQYITAEIKVTDELLAQYPDYHSCYQTLSRIIFNLAEQHDLRNVHVITNDKLPVVRYHTEAYCFQTAEQILFFYNPAYHEAQNLFTEDNYRARKLRIVFLATGDEIRSNSANFHTRVRELLNELMPKLPIKDLKVKIRDHQHLSYDLFAKSKGNKETYGYKLRAIAPRYKARKCDLPENVSSLTYVTVSLPLSRKLKQGLLPDSATDFSPLYQHLEDNFLKAAANKQLTRLAMIANGLTPLVRNSKFEKLDSKAEVQMIGFDPNATEQQVIRRWDADNLVEAAHFTIVAGAKDCDDSGYGRFMNNVEAALKTFAAEIGLDPEREDLVVRFHQHISYQL</sequence>